<dbReference type="KEGG" id="pgr:PGTG_08648"/>
<protein>
    <recommendedName>
        <fullName evidence="3">DDE Tnp4 domain-containing protein</fullName>
    </recommendedName>
</protein>
<accession>E3KGN7</accession>
<evidence type="ECO:0000313" key="5">
    <source>
        <dbReference type="Proteomes" id="UP000008783"/>
    </source>
</evidence>
<dbReference type="OrthoDB" id="78198at2759"/>
<dbReference type="PANTHER" id="PTHR48471">
    <property type="entry name" value="DDE TNP4 DOMAIN-CONTAINING PROTEIN"/>
    <property type="match status" value="1"/>
</dbReference>
<dbReference type="PANTHER" id="PTHR48471:SF1">
    <property type="entry name" value="DDE TNP4 DOMAIN-CONTAINING PROTEIN"/>
    <property type="match status" value="1"/>
</dbReference>
<dbReference type="AlphaFoldDB" id="E3KGN7"/>
<evidence type="ECO:0000256" key="2">
    <source>
        <dbReference type="ARBA" id="ARBA00022723"/>
    </source>
</evidence>
<reference key="1">
    <citation type="submission" date="2007-01" db="EMBL/GenBank/DDBJ databases">
        <title>The Genome Sequence of Puccinia graminis f. sp. tritici Strain CRL 75-36-700-3.</title>
        <authorList>
            <consortium name="The Broad Institute Genome Sequencing Platform"/>
            <person name="Birren B."/>
            <person name="Lander E."/>
            <person name="Galagan J."/>
            <person name="Nusbaum C."/>
            <person name="Devon K."/>
            <person name="Cuomo C."/>
            <person name="Jaffe D."/>
            <person name="Butler J."/>
            <person name="Alvarez P."/>
            <person name="Gnerre S."/>
            <person name="Grabherr M."/>
            <person name="Mauceli E."/>
            <person name="Brockman W."/>
            <person name="Young S."/>
            <person name="LaButti K."/>
            <person name="Sykes S."/>
            <person name="DeCaprio D."/>
            <person name="Crawford M."/>
            <person name="Koehrsen M."/>
            <person name="Engels R."/>
            <person name="Montgomery P."/>
            <person name="Pearson M."/>
            <person name="Howarth C."/>
            <person name="Larson L."/>
            <person name="White J."/>
            <person name="Zeng Q."/>
            <person name="Kodira C."/>
            <person name="Yandava C."/>
            <person name="Alvarado L."/>
            <person name="O'Leary S."/>
            <person name="Szabo L."/>
            <person name="Dean R."/>
            <person name="Schein J."/>
        </authorList>
    </citation>
    <scope>NUCLEOTIDE SEQUENCE</scope>
    <source>
        <strain>CRL 75-36-700-3</strain>
    </source>
</reference>
<dbReference type="eggNOG" id="ENOG502QQR9">
    <property type="taxonomic scope" value="Eukaryota"/>
</dbReference>
<dbReference type="GeneID" id="10532139"/>
<evidence type="ECO:0000259" key="3">
    <source>
        <dbReference type="Pfam" id="PF13359"/>
    </source>
</evidence>
<reference evidence="5" key="2">
    <citation type="journal article" date="2011" name="Proc. Natl. Acad. Sci. U.S.A.">
        <title>Obligate biotrophy features unraveled by the genomic analysis of rust fungi.</title>
        <authorList>
            <person name="Duplessis S."/>
            <person name="Cuomo C.A."/>
            <person name="Lin Y.-C."/>
            <person name="Aerts A."/>
            <person name="Tisserant E."/>
            <person name="Veneault-Fourrey C."/>
            <person name="Joly D.L."/>
            <person name="Hacquard S."/>
            <person name="Amselem J."/>
            <person name="Cantarel B.L."/>
            <person name="Chiu R."/>
            <person name="Coutinho P.M."/>
            <person name="Feau N."/>
            <person name="Field M."/>
            <person name="Frey P."/>
            <person name="Gelhaye E."/>
            <person name="Goldberg J."/>
            <person name="Grabherr M.G."/>
            <person name="Kodira C.D."/>
            <person name="Kohler A."/>
            <person name="Kuees U."/>
            <person name="Lindquist E.A."/>
            <person name="Lucas S.M."/>
            <person name="Mago R."/>
            <person name="Mauceli E."/>
            <person name="Morin E."/>
            <person name="Murat C."/>
            <person name="Pangilinan J.L."/>
            <person name="Park R."/>
            <person name="Pearson M."/>
            <person name="Quesneville H."/>
            <person name="Rouhier N."/>
            <person name="Sakthikumar S."/>
            <person name="Salamov A.A."/>
            <person name="Schmutz J."/>
            <person name="Selles B."/>
            <person name="Shapiro H."/>
            <person name="Tanguay P."/>
            <person name="Tuskan G.A."/>
            <person name="Henrissat B."/>
            <person name="Van de Peer Y."/>
            <person name="Rouze P."/>
            <person name="Ellis J.G."/>
            <person name="Dodds P.N."/>
            <person name="Schein J.E."/>
            <person name="Zhong S."/>
            <person name="Hamelin R.C."/>
            <person name="Grigoriev I.V."/>
            <person name="Szabo L.J."/>
            <person name="Martin F."/>
        </authorList>
    </citation>
    <scope>NUCLEOTIDE SEQUENCE [LARGE SCALE GENOMIC DNA]</scope>
    <source>
        <strain evidence="5">CRL 75-36-700-3 / race SCCL</strain>
    </source>
</reference>
<sequence length="301" mass="33456">MAFRWDQAYQKYSIGQSLAVTILLSTNYWRNKEDEEDALAAIIGSAILGHPTPIQTLRTYLTRNNLAGHPRSSSAWAHLRTFGNDRAYVTTMGVDVQTFKALLVHFSAAWDSEAICRADVNPNGAPQLARQSLDAAGGLGLILHWISLTMASHTLQQIFAITPAVCAQYLQHSLKLLLDVLRNLEMAKICFGFIDGLNLPIMVADDDDLQNAYYNGWTCAHYCSSVLTFAPDGTVKHAILNAPGSWHKSNVAKQLYEQLQHNTPHGYRVISDTAFPWVTNWLGYRIVAPAKRGDKLPKDSM</sequence>
<dbReference type="GO" id="GO:0046872">
    <property type="term" value="F:metal ion binding"/>
    <property type="evidence" value="ECO:0007669"/>
    <property type="project" value="UniProtKB-KW"/>
</dbReference>
<evidence type="ECO:0000256" key="1">
    <source>
        <dbReference type="ARBA" id="ARBA00001968"/>
    </source>
</evidence>
<gene>
    <name evidence="4" type="ORF">PGTG_08648</name>
</gene>
<keyword evidence="2" id="KW-0479">Metal-binding</keyword>
<proteinExistence type="predicted"/>
<comment type="cofactor">
    <cofactor evidence="1">
        <name>a divalent metal cation</name>
        <dbReference type="ChEBI" id="CHEBI:60240"/>
    </cofactor>
</comment>
<keyword evidence="5" id="KW-1185">Reference proteome</keyword>
<dbReference type="EMBL" id="DS178286">
    <property type="protein sequence ID" value="EFP83462.2"/>
    <property type="molecule type" value="Genomic_DNA"/>
</dbReference>
<dbReference type="InterPro" id="IPR027806">
    <property type="entry name" value="HARBI1_dom"/>
</dbReference>
<dbReference type="HOGENOM" id="CLU_048932_1_2_1"/>
<dbReference type="Pfam" id="PF13359">
    <property type="entry name" value="DDE_Tnp_4"/>
    <property type="match status" value="1"/>
</dbReference>
<evidence type="ECO:0000313" key="4">
    <source>
        <dbReference type="EMBL" id="EFP83462.2"/>
    </source>
</evidence>
<organism evidence="4 5">
    <name type="scientific">Puccinia graminis f. sp. tritici (strain CRL 75-36-700-3 / race SCCL)</name>
    <name type="common">Black stem rust fungus</name>
    <dbReference type="NCBI Taxonomy" id="418459"/>
    <lineage>
        <taxon>Eukaryota</taxon>
        <taxon>Fungi</taxon>
        <taxon>Dikarya</taxon>
        <taxon>Basidiomycota</taxon>
        <taxon>Pucciniomycotina</taxon>
        <taxon>Pucciniomycetes</taxon>
        <taxon>Pucciniales</taxon>
        <taxon>Pucciniaceae</taxon>
        <taxon>Puccinia</taxon>
    </lineage>
</organism>
<dbReference type="VEuPathDB" id="FungiDB:PGTG_08648"/>
<dbReference type="InParanoid" id="E3KGN7"/>
<dbReference type="RefSeq" id="XP_003327881.2">
    <property type="nucleotide sequence ID" value="XM_003327833.2"/>
</dbReference>
<feature type="domain" description="DDE Tnp4" evidence="3">
    <location>
        <begin position="194"/>
        <end position="294"/>
    </location>
</feature>
<name>E3KGN7_PUCGT</name>
<dbReference type="Proteomes" id="UP000008783">
    <property type="component" value="Unassembled WGS sequence"/>
</dbReference>